<dbReference type="Gene3D" id="1.20.1600.10">
    <property type="entry name" value="Outer membrane efflux proteins (OEP)"/>
    <property type="match status" value="1"/>
</dbReference>
<gene>
    <name evidence="6" type="ORF">L3049_16155</name>
</gene>
<reference evidence="6 7" key="1">
    <citation type="submission" date="2022-01" db="EMBL/GenBank/DDBJ databases">
        <title>Labilibaculum sp. nov, a marine bacterium isolated from Antarctica.</title>
        <authorList>
            <person name="Dai W."/>
        </authorList>
    </citation>
    <scope>NUCLEOTIDE SEQUENCE [LARGE SCALE GENOMIC DNA]</scope>
    <source>
        <strain evidence="6 7">DW002</strain>
    </source>
</reference>
<keyword evidence="7" id="KW-1185">Reference proteome</keyword>
<keyword evidence="4" id="KW-0472">Membrane</keyword>
<evidence type="ECO:0000256" key="5">
    <source>
        <dbReference type="ARBA" id="ARBA00023237"/>
    </source>
</evidence>
<evidence type="ECO:0000313" key="6">
    <source>
        <dbReference type="EMBL" id="MDE5419527.1"/>
    </source>
</evidence>
<comment type="subcellular location">
    <subcellularLocation>
        <location evidence="1">Cell outer membrane</location>
    </subcellularLocation>
</comment>
<dbReference type="EMBL" id="JAKJSC010000004">
    <property type="protein sequence ID" value="MDE5419527.1"/>
    <property type="molecule type" value="Genomic_DNA"/>
</dbReference>
<dbReference type="SUPFAM" id="SSF56954">
    <property type="entry name" value="Outer membrane efflux proteins (OEP)"/>
    <property type="match status" value="1"/>
</dbReference>
<evidence type="ECO:0000256" key="1">
    <source>
        <dbReference type="ARBA" id="ARBA00004442"/>
    </source>
</evidence>
<keyword evidence="2" id="KW-1134">Transmembrane beta strand</keyword>
<comment type="caution">
    <text evidence="6">The sequence shown here is derived from an EMBL/GenBank/DDBJ whole genome shotgun (WGS) entry which is preliminary data.</text>
</comment>
<dbReference type="PANTHER" id="PTHR30026:SF20">
    <property type="entry name" value="OUTER MEMBRANE PROTEIN TOLC"/>
    <property type="match status" value="1"/>
</dbReference>
<evidence type="ECO:0000256" key="2">
    <source>
        <dbReference type="ARBA" id="ARBA00022452"/>
    </source>
</evidence>
<keyword evidence="5" id="KW-0998">Cell outer membrane</keyword>
<dbReference type="Proteomes" id="UP001528920">
    <property type="component" value="Unassembled WGS sequence"/>
</dbReference>
<accession>A0ABT5VVV0</accession>
<proteinExistence type="predicted"/>
<dbReference type="InterPro" id="IPR051906">
    <property type="entry name" value="TolC-like"/>
</dbReference>
<evidence type="ECO:0000256" key="4">
    <source>
        <dbReference type="ARBA" id="ARBA00023136"/>
    </source>
</evidence>
<organism evidence="6 7">
    <name type="scientific">Paralabilibaculum antarcticum</name>
    <dbReference type="NCBI Taxonomy" id="2912572"/>
    <lineage>
        <taxon>Bacteria</taxon>
        <taxon>Pseudomonadati</taxon>
        <taxon>Bacteroidota</taxon>
        <taxon>Bacteroidia</taxon>
        <taxon>Marinilabiliales</taxon>
        <taxon>Marinifilaceae</taxon>
        <taxon>Paralabilibaculum</taxon>
    </lineage>
</organism>
<name>A0ABT5VVV0_9BACT</name>
<evidence type="ECO:0000256" key="3">
    <source>
        <dbReference type="ARBA" id="ARBA00022692"/>
    </source>
</evidence>
<protein>
    <submittedName>
        <fullName evidence="6">TolC family protein</fullName>
    </submittedName>
</protein>
<evidence type="ECO:0000313" key="7">
    <source>
        <dbReference type="Proteomes" id="UP001528920"/>
    </source>
</evidence>
<dbReference type="PANTHER" id="PTHR30026">
    <property type="entry name" value="OUTER MEMBRANE PROTEIN TOLC"/>
    <property type="match status" value="1"/>
</dbReference>
<keyword evidence="3" id="KW-0812">Transmembrane</keyword>
<dbReference type="RefSeq" id="WP_275110857.1">
    <property type="nucleotide sequence ID" value="NZ_JAKJSC010000004.1"/>
</dbReference>
<sequence>MRVLKYSKYVFLLIIFFKIQIGWSQEEVLNLDQCQKEVQANFPLMKGKSLLNKSSELNIENLKVSYLPRLYANGQVSYQSDVTGINLPGVDAPEAPKDRYALNLDIEQLIYDGGKTKSRIEVEKKSSEVDINDLEIQMYQLRARVNAAFYGIQLVRKSKLVLADKQKTILNRLEQIKSAVENGVILPANLKVLQSEILVIDQQVLELKAMQESFFSTLSELMGRKIDTEVKLEETKFEEEVVNRASIDVKQRPEYLLYSSQKSLLEAQKKLLKKDRSPVITGFGQAGYGNPTYNQLKDEFDTYYMVGAKISWNIFDWKANRRKQKQIVFRKDLIETKELSFTQNQLIEMGNETSKIRKFTVLLEKDDAIIELQAAVSKSSASQLDNGVITSSDYLEDLNKEIQAKLNKEYHTIQLQQSIAEYNRIKGI</sequence>